<dbReference type="EMBL" id="QQZY01000001">
    <property type="protein sequence ID" value="RDI75588.1"/>
    <property type="molecule type" value="Genomic_DNA"/>
</dbReference>
<dbReference type="OrthoDB" id="9766687at2"/>
<feature type="region of interest" description="Disordered" evidence="2">
    <location>
        <begin position="83"/>
        <end position="105"/>
    </location>
</feature>
<evidence type="ECO:0000256" key="3">
    <source>
        <dbReference type="SAM" id="Phobius"/>
    </source>
</evidence>
<feature type="compositionally biased region" description="Low complexity" evidence="2">
    <location>
        <begin position="84"/>
        <end position="93"/>
    </location>
</feature>
<feature type="transmembrane region" description="Helical" evidence="3">
    <location>
        <begin position="47"/>
        <end position="67"/>
    </location>
</feature>
<evidence type="ECO:0000256" key="2">
    <source>
        <dbReference type="SAM" id="MobiDB-lite"/>
    </source>
</evidence>
<dbReference type="Gene3D" id="1.25.40.10">
    <property type="entry name" value="Tetratricopeptide repeat domain"/>
    <property type="match status" value="2"/>
</dbReference>
<dbReference type="Pfam" id="PF13371">
    <property type="entry name" value="TPR_9"/>
    <property type="match status" value="1"/>
</dbReference>
<dbReference type="PROSITE" id="PS50005">
    <property type="entry name" value="TPR"/>
    <property type="match status" value="2"/>
</dbReference>
<accession>A0A7M2YZL7</accession>
<comment type="caution">
    <text evidence="4">The sequence shown here is derived from an EMBL/GenBank/DDBJ whole genome shotgun (WGS) entry which is preliminary data.</text>
</comment>
<dbReference type="InterPro" id="IPR011990">
    <property type="entry name" value="TPR-like_helical_dom_sf"/>
</dbReference>
<dbReference type="RefSeq" id="WP_114794501.1">
    <property type="nucleotide sequence ID" value="NZ_QQZY01000001.1"/>
</dbReference>
<evidence type="ECO:0000313" key="4">
    <source>
        <dbReference type="EMBL" id="RDI75588.1"/>
    </source>
</evidence>
<feature type="compositionally biased region" description="Basic residues" evidence="2">
    <location>
        <begin position="1"/>
        <end position="11"/>
    </location>
</feature>
<feature type="region of interest" description="Disordered" evidence="2">
    <location>
        <begin position="1"/>
        <end position="26"/>
    </location>
</feature>
<keyword evidence="5" id="KW-1185">Reference proteome</keyword>
<dbReference type="SUPFAM" id="SSF48452">
    <property type="entry name" value="TPR-like"/>
    <property type="match status" value="1"/>
</dbReference>
<evidence type="ECO:0000313" key="5">
    <source>
        <dbReference type="Proteomes" id="UP000254134"/>
    </source>
</evidence>
<keyword evidence="3" id="KW-0812">Transmembrane</keyword>
<keyword evidence="3" id="KW-0472">Membrane</keyword>
<sequence>MARHGKSGTKRPKADAPVAAPRPARGATAPAIEDTMFFPRLRRHARWMFVFLALVFAVGFVAFGVGAGGTGIGDLFRGRGGSSGAPSLSSARSATEKRPNDAQAWRDYSTALQTDGRTDEAIRALRRYVALKPRDADGLRELAGLYLAQAAEKQSAAQRLQFQAVYSGAAQSYPGLVASDGRPIIEDRIGAALNAQASTAINEAVGEARTAYADAVSTYRRITALQPNDPNVQLELAQAAQQAGDARTAIGAYEKFLELAPDDPSAAIVKQQLAQLRQQAAGGGASGSGG</sequence>
<keyword evidence="3" id="KW-1133">Transmembrane helix</keyword>
<organism evidence="4 5">
    <name type="scientific">Gaiella occulta</name>
    <dbReference type="NCBI Taxonomy" id="1002870"/>
    <lineage>
        <taxon>Bacteria</taxon>
        <taxon>Bacillati</taxon>
        <taxon>Actinomycetota</taxon>
        <taxon>Thermoleophilia</taxon>
        <taxon>Gaiellales</taxon>
        <taxon>Gaiellaceae</taxon>
        <taxon>Gaiella</taxon>
    </lineage>
</organism>
<name>A0A7M2YZL7_9ACTN</name>
<gene>
    <name evidence="4" type="ORF">Gocc_0007</name>
</gene>
<proteinExistence type="predicted"/>
<evidence type="ECO:0000256" key="1">
    <source>
        <dbReference type="PROSITE-ProRule" id="PRU00339"/>
    </source>
</evidence>
<protein>
    <submittedName>
        <fullName evidence="4">Tetratricopeptide repeat</fullName>
    </submittedName>
</protein>
<reference evidence="4 5" key="1">
    <citation type="submission" date="2018-07" db="EMBL/GenBank/DDBJ databases">
        <title>High-quality-draft genome sequence of Gaiella occulta.</title>
        <authorList>
            <person name="Severino R."/>
            <person name="Froufe H.J.C."/>
            <person name="Rainey F.A."/>
            <person name="Barroso C."/>
            <person name="Albuquerque L."/>
            <person name="Lobo-Da-Cunha A."/>
            <person name="Da Costa M.S."/>
            <person name="Egas C."/>
        </authorList>
    </citation>
    <scope>NUCLEOTIDE SEQUENCE [LARGE SCALE GENOMIC DNA]</scope>
    <source>
        <strain evidence="4 5">F2-233</strain>
    </source>
</reference>
<feature type="compositionally biased region" description="Low complexity" evidence="2">
    <location>
        <begin position="15"/>
        <end position="26"/>
    </location>
</feature>
<feature type="repeat" description="TPR" evidence="1">
    <location>
        <begin position="230"/>
        <end position="263"/>
    </location>
</feature>
<reference evidence="5" key="2">
    <citation type="journal article" date="2019" name="MicrobiologyOpen">
        <title>High-quality draft genome sequence of Gaiella occulta isolated from a 150 meter deep mineral water borehole and comparison with the genome sequences of other deep-branching lineages of the phylum Actinobacteria.</title>
        <authorList>
            <person name="Severino R."/>
            <person name="Froufe H.J.C."/>
            <person name="Barroso C."/>
            <person name="Albuquerque L."/>
            <person name="Lobo-da-Cunha A."/>
            <person name="da Costa M.S."/>
            <person name="Egas C."/>
        </authorList>
    </citation>
    <scope>NUCLEOTIDE SEQUENCE [LARGE SCALE GENOMIC DNA]</scope>
    <source>
        <strain evidence="5">F2-233</strain>
    </source>
</reference>
<feature type="repeat" description="TPR" evidence="1">
    <location>
        <begin position="102"/>
        <end position="135"/>
    </location>
</feature>
<dbReference type="InterPro" id="IPR019734">
    <property type="entry name" value="TPR_rpt"/>
</dbReference>
<dbReference type="Proteomes" id="UP000254134">
    <property type="component" value="Unassembled WGS sequence"/>
</dbReference>
<dbReference type="Pfam" id="PF13428">
    <property type="entry name" value="TPR_14"/>
    <property type="match status" value="1"/>
</dbReference>
<keyword evidence="1" id="KW-0802">TPR repeat</keyword>
<dbReference type="AlphaFoldDB" id="A0A7M2YZL7"/>